<accession>A0A0H3M4E6</accession>
<organism evidence="5 6">
    <name type="scientific">Bartonella henselae (strain ATCC 49882 / DSM 28221 / CCUG 30454 / Houston 1)</name>
    <name type="common">Rochalimaea henselae</name>
    <dbReference type="NCBI Taxonomy" id="283166"/>
    <lineage>
        <taxon>Bacteria</taxon>
        <taxon>Pseudomonadati</taxon>
        <taxon>Pseudomonadota</taxon>
        <taxon>Alphaproteobacteria</taxon>
        <taxon>Hyphomicrobiales</taxon>
        <taxon>Bartonellaceae</taxon>
        <taxon>Bartonella</taxon>
    </lineage>
</organism>
<dbReference type="InterPro" id="IPR038722">
    <property type="entry name" value="Ner_HTH_dom"/>
</dbReference>
<accession>A0A0K8IYD7</accession>
<dbReference type="KEGG" id="bhe:BH01470"/>
<evidence type="ECO:0000313" key="6">
    <source>
        <dbReference type="Proteomes" id="UP000000421"/>
    </source>
</evidence>
<evidence type="ECO:0000259" key="4">
    <source>
        <dbReference type="Pfam" id="PF13693"/>
    </source>
</evidence>
<dbReference type="EMBL" id="BX897699">
    <property type="protein sequence ID" value="CAF26959.1"/>
    <property type="molecule type" value="Genomic_DNA"/>
</dbReference>
<dbReference type="RefSeq" id="WP_011180100.1">
    <property type="nucleotide sequence ID" value="NC_005956.1"/>
</dbReference>
<dbReference type="Proteomes" id="UP000000421">
    <property type="component" value="Chromosome"/>
</dbReference>
<dbReference type="GeneID" id="92986434"/>
<dbReference type="OrthoDB" id="531446at2"/>
<feature type="domain" description="Ner winged helix-turn-helix DNA-binding" evidence="4">
    <location>
        <begin position="8"/>
        <end position="77"/>
    </location>
</feature>
<evidence type="ECO:0000313" key="5">
    <source>
        <dbReference type="EMBL" id="CAF26959.1"/>
    </source>
</evidence>
<dbReference type="EnsemblBacteria" id="CAF26959">
    <property type="protein sequence ID" value="CAF26959"/>
    <property type="gene ID" value="BH01470"/>
</dbReference>
<name>A0A0H3M4E6_BARHE</name>
<evidence type="ECO:0000256" key="2">
    <source>
        <dbReference type="ARBA" id="ARBA00023125"/>
    </source>
</evidence>
<gene>
    <name evidence="5" type="ordered locus">BH01470</name>
</gene>
<keyword evidence="3" id="KW-0804">Transcription</keyword>
<dbReference type="AlphaFoldDB" id="A0A0H3M4E6"/>
<protein>
    <recommendedName>
        <fullName evidence="4">Ner winged helix-turn-helix DNA-binding domain-containing protein</fullName>
    </recommendedName>
</protein>
<dbReference type="GO" id="GO:0003677">
    <property type="term" value="F:DNA binding"/>
    <property type="evidence" value="ECO:0007669"/>
    <property type="project" value="UniProtKB-KW"/>
</dbReference>
<dbReference type="Pfam" id="PF13693">
    <property type="entry name" value="HTH_35"/>
    <property type="match status" value="1"/>
</dbReference>
<reference evidence="5 6" key="1">
    <citation type="journal article" date="2004" name="Proc. Natl. Acad. Sci. U.S.A.">
        <title>The louse-borne human pathogen Bartonella quintana is a genomic derivative of the zoonotic agent Bartonella henselae.</title>
        <authorList>
            <person name="Alsmark U.C.M."/>
            <person name="Frank A.C."/>
            <person name="Karlberg E.O."/>
            <person name="Legault B.-A."/>
            <person name="Ardell D.H."/>
            <person name="Canbaeck B."/>
            <person name="Eriksson A.-S."/>
            <person name="Naeslund A.K."/>
            <person name="Handley S.A."/>
            <person name="Huvet M."/>
            <person name="La Scola B."/>
            <person name="Holmberg M."/>
            <person name="Andersson S.G.E."/>
        </authorList>
    </citation>
    <scope>NUCLEOTIDE SEQUENCE [LARGE SCALE GENOMIC DNA]</scope>
    <source>
        <strain evidence="6">ATCC 49882 / DSM 28221 / CCUG 30454 / Houston 1</strain>
    </source>
</reference>
<sequence length="99" mass="11398">MTITQKEDRHSVLAKLCHRNITLTKRIETYQIVSSTVKNIWTHPNEKTKHALANLSGLHAKPIFVDCYFESCNRISKLAKHLLPFLSPYCAITSLESRF</sequence>
<keyword evidence="1" id="KW-0805">Transcription regulation</keyword>
<dbReference type="PaxDb" id="283166-BH01470"/>
<evidence type="ECO:0000256" key="3">
    <source>
        <dbReference type="ARBA" id="ARBA00023163"/>
    </source>
</evidence>
<keyword evidence="2" id="KW-0238">DNA-binding</keyword>
<proteinExistence type="predicted"/>
<keyword evidence="6" id="KW-1185">Reference proteome</keyword>
<evidence type="ECO:0000256" key="1">
    <source>
        <dbReference type="ARBA" id="ARBA00023015"/>
    </source>
</evidence>